<dbReference type="Proteomes" id="UP001562425">
    <property type="component" value="Unassembled WGS sequence"/>
</dbReference>
<accession>A0ABD1DIR5</accession>
<gene>
    <name evidence="2" type="ORF">pipiens_008129</name>
</gene>
<feature type="region of interest" description="Disordered" evidence="1">
    <location>
        <begin position="40"/>
        <end position="68"/>
    </location>
</feature>
<name>A0ABD1DIR5_CULPP</name>
<keyword evidence="3" id="KW-1185">Reference proteome</keyword>
<evidence type="ECO:0000313" key="3">
    <source>
        <dbReference type="Proteomes" id="UP001562425"/>
    </source>
</evidence>
<evidence type="ECO:0000256" key="1">
    <source>
        <dbReference type="SAM" id="MobiDB-lite"/>
    </source>
</evidence>
<evidence type="ECO:0000313" key="2">
    <source>
        <dbReference type="EMBL" id="KAL1399540.1"/>
    </source>
</evidence>
<comment type="caution">
    <text evidence="2">The sequence shown here is derived from an EMBL/GenBank/DDBJ whole genome shotgun (WGS) entry which is preliminary data.</text>
</comment>
<organism evidence="2 3">
    <name type="scientific">Culex pipiens pipiens</name>
    <name type="common">Northern house mosquito</name>
    <dbReference type="NCBI Taxonomy" id="38569"/>
    <lineage>
        <taxon>Eukaryota</taxon>
        <taxon>Metazoa</taxon>
        <taxon>Ecdysozoa</taxon>
        <taxon>Arthropoda</taxon>
        <taxon>Hexapoda</taxon>
        <taxon>Insecta</taxon>
        <taxon>Pterygota</taxon>
        <taxon>Neoptera</taxon>
        <taxon>Endopterygota</taxon>
        <taxon>Diptera</taxon>
        <taxon>Nematocera</taxon>
        <taxon>Culicoidea</taxon>
        <taxon>Culicidae</taxon>
        <taxon>Culicinae</taxon>
        <taxon>Culicini</taxon>
        <taxon>Culex</taxon>
        <taxon>Culex</taxon>
    </lineage>
</organism>
<sequence>MALGLPNTSTVPRKRRPRAVGEVFISSSSRLYLVDRHEQAASGTSSAIEEPFYENTAPDESVASDASGPLVDPKGRVLYLSVVRVRQPEIPELIPDSGEELVVTRPDVPPRRKNRAEKSALKSGAFECQVVSAFVDND</sequence>
<protein>
    <submittedName>
        <fullName evidence="2">Uncharacterized protein</fullName>
    </submittedName>
</protein>
<reference evidence="2 3" key="1">
    <citation type="submission" date="2024-05" db="EMBL/GenBank/DDBJ databases">
        <title>Culex pipiens pipiens assembly and annotation.</title>
        <authorList>
            <person name="Alout H."/>
            <person name="Durand T."/>
        </authorList>
    </citation>
    <scope>NUCLEOTIDE SEQUENCE [LARGE SCALE GENOMIC DNA]</scope>
    <source>
        <strain evidence="2">HA-2024</strain>
        <tissue evidence="2">Whole body</tissue>
    </source>
</reference>
<dbReference type="EMBL" id="JBEHCU010005515">
    <property type="protein sequence ID" value="KAL1399540.1"/>
    <property type="molecule type" value="Genomic_DNA"/>
</dbReference>
<proteinExistence type="predicted"/>
<dbReference type="AlphaFoldDB" id="A0ABD1DIR5"/>